<evidence type="ECO:0000256" key="7">
    <source>
        <dbReference type="ARBA" id="ARBA00022729"/>
    </source>
</evidence>
<evidence type="ECO:0000256" key="13">
    <source>
        <dbReference type="ARBA" id="ARBA00023180"/>
    </source>
</evidence>
<dbReference type="InterPro" id="IPR036383">
    <property type="entry name" value="TSP1_rpt_sf"/>
</dbReference>
<reference evidence="21" key="2">
    <citation type="submission" date="2025-09" db="UniProtKB">
        <authorList>
            <consortium name="Ensembl"/>
        </authorList>
    </citation>
    <scope>IDENTIFICATION</scope>
</reference>
<keyword evidence="9" id="KW-0378">Hydrolase</keyword>
<reference evidence="21" key="1">
    <citation type="submission" date="2025-08" db="UniProtKB">
        <authorList>
            <consortium name="Ensembl"/>
        </authorList>
    </citation>
    <scope>IDENTIFICATION</scope>
</reference>
<dbReference type="InterPro" id="IPR050439">
    <property type="entry name" value="ADAMTS_ADAMTS-like"/>
</dbReference>
<keyword evidence="8" id="KW-0677">Repeat</keyword>
<dbReference type="PANTHER" id="PTHR13723">
    <property type="entry name" value="ADAMTS A DISINTEGRIN AND METALLOPROTEASE WITH THROMBOSPONDIN MOTIFS PROTEASE"/>
    <property type="match status" value="1"/>
</dbReference>
<protein>
    <submittedName>
        <fullName evidence="21">Uncharacterized protein</fullName>
    </submittedName>
</protein>
<feature type="active site" evidence="14 17">
    <location>
        <position position="400"/>
    </location>
</feature>
<feature type="disulfide bond" evidence="16">
    <location>
        <begin position="568"/>
        <end position="606"/>
    </location>
</feature>
<feature type="binding site" evidence="15">
    <location>
        <position position="347"/>
    </location>
    <ligand>
        <name>Ca(2+)</name>
        <dbReference type="ChEBI" id="CHEBI:29108"/>
        <label>1</label>
    </ligand>
</feature>
<dbReference type="InterPro" id="IPR010909">
    <property type="entry name" value="PLAC"/>
</dbReference>
<dbReference type="Pfam" id="PF08686">
    <property type="entry name" value="PLAC"/>
    <property type="match status" value="1"/>
</dbReference>
<feature type="disulfide bond" evidence="16">
    <location>
        <begin position="332"/>
        <end position="383"/>
    </location>
</feature>
<feature type="domain" description="Peptidase M12B" evidence="19">
    <location>
        <begin position="256"/>
        <end position="461"/>
    </location>
</feature>
<dbReference type="PANTHER" id="PTHR13723:SF140">
    <property type="entry name" value="A DISINTEGRIN AND METALLOPROTEINASE WITH THROMBOSPONDIN MOTIFS 16"/>
    <property type="match status" value="1"/>
</dbReference>
<dbReference type="GO" id="GO:0004222">
    <property type="term" value="F:metalloendopeptidase activity"/>
    <property type="evidence" value="ECO:0007669"/>
    <property type="project" value="InterPro"/>
</dbReference>
<feature type="disulfide bond" evidence="16">
    <location>
        <begin position="504"/>
        <end position="535"/>
    </location>
</feature>
<comment type="caution">
    <text evidence="17">Lacks conserved residue(s) required for the propagation of feature annotation.</text>
</comment>
<feature type="binding site" evidence="15">
    <location>
        <position position="259"/>
    </location>
    <ligand>
        <name>Ca(2+)</name>
        <dbReference type="ChEBI" id="CHEBI:29108"/>
        <label>1</label>
    </ligand>
</feature>
<feature type="binding site" evidence="15">
    <location>
        <position position="459"/>
    </location>
    <ligand>
        <name>Ca(2+)</name>
        <dbReference type="ChEBI" id="CHEBI:29108"/>
        <label>2</label>
    </ligand>
</feature>
<dbReference type="SMART" id="SM00209">
    <property type="entry name" value="TSP1"/>
    <property type="match status" value="6"/>
</dbReference>
<dbReference type="FunFam" id="2.20.100.10:FF:000005">
    <property type="entry name" value="ADAM metallopeptidase with thrombospondin type 1 motif 9"/>
    <property type="match status" value="1"/>
</dbReference>
<dbReference type="Pfam" id="PF19030">
    <property type="entry name" value="TSP1_ADAMTS"/>
    <property type="match status" value="4"/>
</dbReference>
<evidence type="ECO:0000256" key="8">
    <source>
        <dbReference type="ARBA" id="ARBA00022737"/>
    </source>
</evidence>
<evidence type="ECO:0000256" key="9">
    <source>
        <dbReference type="ARBA" id="ARBA00022801"/>
    </source>
</evidence>
<dbReference type="Pfam" id="PF05986">
    <property type="entry name" value="ADAMTS_spacer1"/>
    <property type="match status" value="1"/>
</dbReference>
<keyword evidence="15" id="KW-0106">Calcium</keyword>
<evidence type="ECO:0000256" key="5">
    <source>
        <dbReference type="ARBA" id="ARBA00022685"/>
    </source>
</evidence>
<dbReference type="InterPro" id="IPR001590">
    <property type="entry name" value="Peptidase_M12B"/>
</dbReference>
<keyword evidence="7" id="KW-0732">Signal</keyword>
<dbReference type="InterPro" id="IPR024079">
    <property type="entry name" value="MetalloPept_cat_dom_sf"/>
</dbReference>
<dbReference type="InterPro" id="IPR010294">
    <property type="entry name" value="ADAMTS_spacer1"/>
</dbReference>
<name>A0A3Q3W9H2_MOLML</name>
<accession>A0A3Q3W9H2</accession>
<dbReference type="Gene3D" id="2.20.100.10">
    <property type="entry name" value="Thrombospondin type-1 (TSP1) repeat"/>
    <property type="match status" value="5"/>
</dbReference>
<dbReference type="Gene3D" id="3.40.390.10">
    <property type="entry name" value="Collagenase (Catalytic Domain)"/>
    <property type="match status" value="1"/>
</dbReference>
<feature type="disulfide bond" evidence="16">
    <location>
        <begin position="416"/>
        <end position="440"/>
    </location>
</feature>
<evidence type="ECO:0000256" key="6">
    <source>
        <dbReference type="ARBA" id="ARBA00022723"/>
    </source>
</evidence>
<evidence type="ECO:0000313" key="22">
    <source>
        <dbReference type="Proteomes" id="UP000261620"/>
    </source>
</evidence>
<dbReference type="PROSITE" id="PS50092">
    <property type="entry name" value="TSP1"/>
    <property type="match status" value="5"/>
</dbReference>
<evidence type="ECO:0000256" key="3">
    <source>
        <dbReference type="ARBA" id="ARBA00022530"/>
    </source>
</evidence>
<evidence type="ECO:0000313" key="21">
    <source>
        <dbReference type="Ensembl" id="ENSMMOP00000011083.1"/>
    </source>
</evidence>
<feature type="disulfide bond" evidence="16">
    <location>
        <begin position="484"/>
        <end position="509"/>
    </location>
</feature>
<proteinExistence type="predicted"/>
<evidence type="ECO:0000256" key="1">
    <source>
        <dbReference type="ARBA" id="ARBA00004498"/>
    </source>
</evidence>
<dbReference type="FunFam" id="3.40.390.10:FF:000001">
    <property type="entry name" value="A disintegrin and metalloproteinase with thrombospondin motifs 1"/>
    <property type="match status" value="1"/>
</dbReference>
<dbReference type="Proteomes" id="UP000261620">
    <property type="component" value="Unplaced"/>
</dbReference>
<keyword evidence="6 15" id="KW-0479">Metal-binding</keyword>
<dbReference type="AlphaFoldDB" id="A0A3Q3W9H2"/>
<dbReference type="Pfam" id="PF17771">
    <property type="entry name" value="ADAMTS_CR_2"/>
    <property type="match status" value="1"/>
</dbReference>
<evidence type="ECO:0000256" key="12">
    <source>
        <dbReference type="ARBA" id="ARBA00023157"/>
    </source>
</evidence>
<dbReference type="CDD" id="cd04273">
    <property type="entry name" value="ZnMc_ADAMTS_like"/>
    <property type="match status" value="1"/>
</dbReference>
<evidence type="ECO:0000256" key="2">
    <source>
        <dbReference type="ARBA" id="ARBA00022525"/>
    </source>
</evidence>
<dbReference type="PRINTS" id="PR01857">
    <property type="entry name" value="ADAMTSFAMILY"/>
</dbReference>
<keyword evidence="5" id="KW-0165">Cleavage on pair of basic residues</keyword>
<dbReference type="FunFam" id="2.20.100.10:FF:000007">
    <property type="entry name" value="Thrombospondin 1"/>
    <property type="match status" value="1"/>
</dbReference>
<dbReference type="Pfam" id="PF00090">
    <property type="entry name" value="TSP_1"/>
    <property type="match status" value="1"/>
</dbReference>
<keyword evidence="13" id="KW-0325">Glycoprotein</keyword>
<dbReference type="Gene3D" id="3.40.1620.60">
    <property type="match status" value="1"/>
</dbReference>
<organism evidence="21 22">
    <name type="scientific">Mola mola</name>
    <name type="common">Ocean sunfish</name>
    <name type="synonym">Tetraodon mola</name>
    <dbReference type="NCBI Taxonomy" id="94237"/>
    <lineage>
        <taxon>Eukaryota</taxon>
        <taxon>Metazoa</taxon>
        <taxon>Chordata</taxon>
        <taxon>Craniata</taxon>
        <taxon>Vertebrata</taxon>
        <taxon>Euteleostomi</taxon>
        <taxon>Actinopterygii</taxon>
        <taxon>Neopterygii</taxon>
        <taxon>Teleostei</taxon>
        <taxon>Neoteleostei</taxon>
        <taxon>Acanthomorphata</taxon>
        <taxon>Eupercaria</taxon>
        <taxon>Tetraodontiformes</taxon>
        <taxon>Molidae</taxon>
        <taxon>Mola</taxon>
    </lineage>
</organism>
<dbReference type="PROSITE" id="PS50215">
    <property type="entry name" value="ADAM_MEPRO"/>
    <property type="match status" value="1"/>
</dbReference>
<dbReference type="PRINTS" id="PR01705">
    <property type="entry name" value="TSP1REPEAT"/>
</dbReference>
<evidence type="ECO:0000256" key="18">
    <source>
        <dbReference type="SAM" id="MobiDB-lite"/>
    </source>
</evidence>
<dbReference type="GO" id="GO:0006508">
    <property type="term" value="P:proteolysis"/>
    <property type="evidence" value="ECO:0007669"/>
    <property type="project" value="UniProtKB-KW"/>
</dbReference>
<dbReference type="GO" id="GO:0030198">
    <property type="term" value="P:extracellular matrix organization"/>
    <property type="evidence" value="ECO:0007669"/>
    <property type="project" value="InterPro"/>
</dbReference>
<feature type="disulfide bond" evidence="16">
    <location>
        <begin position="495"/>
        <end position="516"/>
    </location>
</feature>
<dbReference type="FunFam" id="2.60.120.830:FF:000001">
    <property type="entry name" value="A disintegrin and metalloproteinase with thrombospondin motifs 1"/>
    <property type="match status" value="1"/>
</dbReference>
<evidence type="ECO:0000256" key="16">
    <source>
        <dbReference type="PIRSR" id="PIRSR613273-3"/>
    </source>
</evidence>
<dbReference type="InterPro" id="IPR000884">
    <property type="entry name" value="TSP1_rpt"/>
</dbReference>
<keyword evidence="10 15" id="KW-0862">Zinc</keyword>
<evidence type="ECO:0000256" key="17">
    <source>
        <dbReference type="PROSITE-ProRule" id="PRU00276"/>
    </source>
</evidence>
<dbReference type="Pfam" id="PF19236">
    <property type="entry name" value="ADAMTS_CR_3"/>
    <property type="match status" value="1"/>
</dbReference>
<feature type="binding site" evidence="15">
    <location>
        <position position="456"/>
    </location>
    <ligand>
        <name>Ca(2+)</name>
        <dbReference type="ChEBI" id="CHEBI:29108"/>
        <label>1</label>
    </ligand>
</feature>
<feature type="binding site" evidence="15 17">
    <location>
        <position position="409"/>
    </location>
    <ligand>
        <name>Zn(2+)</name>
        <dbReference type="ChEBI" id="CHEBI:29105"/>
        <note>catalytic</note>
    </ligand>
</feature>
<feature type="binding site" description="in inhibited form" evidence="15">
    <location>
        <position position="214"/>
    </location>
    <ligand>
        <name>Zn(2+)</name>
        <dbReference type="ChEBI" id="CHEBI:29105"/>
        <note>catalytic</note>
    </ligand>
</feature>
<comment type="subcellular location">
    <subcellularLocation>
        <location evidence="1">Secreted</location>
        <location evidence="1">Extracellular space</location>
        <location evidence="1">Extracellular matrix</location>
    </subcellularLocation>
</comment>
<evidence type="ECO:0000256" key="15">
    <source>
        <dbReference type="PIRSR" id="PIRSR613273-2"/>
    </source>
</evidence>
<feature type="disulfide bond" evidence="16">
    <location>
        <begin position="377"/>
        <end position="456"/>
    </location>
</feature>
<keyword evidence="12 16" id="KW-1015">Disulfide bond</keyword>
<feature type="region of interest" description="Disordered" evidence="18">
    <location>
        <begin position="67"/>
        <end position="94"/>
    </location>
</feature>
<keyword evidence="22" id="KW-1185">Reference proteome</keyword>
<feature type="binding site" evidence="15">
    <location>
        <position position="259"/>
    </location>
    <ligand>
        <name>Ca(2+)</name>
        <dbReference type="ChEBI" id="CHEBI:29108"/>
        <label>2</label>
    </ligand>
</feature>
<evidence type="ECO:0000256" key="4">
    <source>
        <dbReference type="ARBA" id="ARBA00022670"/>
    </source>
</evidence>
<dbReference type="InterPro" id="IPR002870">
    <property type="entry name" value="Peptidase_M12B_N"/>
</dbReference>
<feature type="disulfide bond" evidence="16">
    <location>
        <begin position="579"/>
        <end position="591"/>
    </location>
</feature>
<keyword evidence="11" id="KW-0482">Metalloprotease</keyword>
<dbReference type="Gene3D" id="2.60.120.830">
    <property type="match status" value="1"/>
</dbReference>
<dbReference type="InterPro" id="IPR041645">
    <property type="entry name" value="ADAMTS_CR_2"/>
</dbReference>
<dbReference type="PROSITE" id="PS50900">
    <property type="entry name" value="PLAC"/>
    <property type="match status" value="1"/>
</dbReference>
<dbReference type="InterPro" id="IPR013273">
    <property type="entry name" value="ADAMTS/ADAMTS-like"/>
</dbReference>
<feature type="binding site" evidence="15">
    <location>
        <position position="459"/>
    </location>
    <ligand>
        <name>Ca(2+)</name>
        <dbReference type="ChEBI" id="CHEBI:29108"/>
        <label>1</label>
    </ligand>
</feature>
<dbReference type="Pfam" id="PF01562">
    <property type="entry name" value="Pep_M12B_propep"/>
    <property type="match status" value="1"/>
</dbReference>
<evidence type="ECO:0000259" key="20">
    <source>
        <dbReference type="PROSITE" id="PS50900"/>
    </source>
</evidence>
<feature type="disulfide bond" evidence="16">
    <location>
        <begin position="564"/>
        <end position="601"/>
    </location>
</feature>
<dbReference type="Pfam" id="PF01421">
    <property type="entry name" value="Reprolysin"/>
    <property type="match status" value="1"/>
</dbReference>
<dbReference type="STRING" id="94237.ENSMMOP00000011083"/>
<evidence type="ECO:0000259" key="19">
    <source>
        <dbReference type="PROSITE" id="PS50215"/>
    </source>
</evidence>
<dbReference type="InterPro" id="IPR045371">
    <property type="entry name" value="ADAMTS_CR_3"/>
</dbReference>
<feature type="binding site" evidence="15 17">
    <location>
        <position position="403"/>
    </location>
    <ligand>
        <name>Zn(2+)</name>
        <dbReference type="ChEBI" id="CHEBI:29105"/>
        <note>catalytic</note>
    </ligand>
</feature>
<sequence>MRAHARGARKVVSTWNGLCLRDVSRCAQTECPFPSSQSARWNNASLQEYEIVSPYEVNHQGVYISHEVSHHQRRRRRRSLATGARSPNADGTGETVHFRLSGLGQDFHMELREASDSLIAPGFTIQVLGKNGTKSLRAYHQDDLCFYQGSLKSRVNSSVALSTCTGMSGLIRTPGGDYFLRPVSRSLAQSENFTQEEPGYIRSERGEKQRQHFCGRRKKYMPKPPEGDVFILPDEYKFIPRNKRAVLWKNQHNQKLNVEMLVVVDKKMMDNHGHENITTYVLTVLNMVSSLFKDGTIGGNINIVIVGLVLLDEDQDGLVINHHADHTLNSFCHWQSTLGGREGRHHDHAILLTGLDICSWKNEPCDTLGFAPISGMCSKYRSCTINEDTGLGLAFTIAHESGHNFGMVHDGEGNVCKKSEGNIMSPTLAGHNGIFSWSACSRQYLSRFLNSAQALCLSDEPRAVKEYRYPEKLPGELYDADTQCKWQFGEKAKLCNLDFKKDICKALWCHRVGRKCETKFMPAAEGSACGPDMWCRRGQCVKQGDEGPRPQHGQWSEWSSWSACSRSCESGVTYRERQCNNPRPAYGGKFCEGSSRSYQLCNTDDCPPNTPDYRAQQCVEFNSKQFRGWYYTWRPYTRVDDQDVCKLYCFAEGYDFFFALASKVKDGTLCSQDSSNVCIDGLCERVGCDRVLGSTAVPDACGVCKGDNSTCKTYKGQHTKQHYINQYYGVVTIPAGARSIRVMELNSSSSYLAVRDTQRRYYLNGHWTVDWPGRHPIAGAIFEYKRPYNRPESLVSTGPTNETLVIEVLLQGWNPGVRWEYTLKKAEEKRKHNYTWAIIRSQCSATCAGGRMNTKSACYKDMRVQVNTSYCNPRSRPATGLIPCNTQLCPASWSVGEWGGCSRSCGGGEQTRQVQCVQRTSRTDVADLADSRCAQPTPARRQACSTHSCPPVWTTGPWSQCSRKCGNGVRKRTALCTSTKPGVQAHTLPDSLCAGLPKPTSQEACFIKRCQKQRKVQWFVSTWQECSATCGRGHQTRFIKCAEKDTAGKYRELAAKKCHHVPKPTRWSTYLRAYPPQPLPRPPSLAEWHTSPWSQCTVTCGGGVQARTVQCLIRGQPSSGCALQLKPSMSQACNTNFCPQPEKKDTACRDYFSWCYLVPQHGVCNHKFYGKQCCQSCSNSNL</sequence>
<dbReference type="SUPFAM" id="SSF82895">
    <property type="entry name" value="TSP-1 type 1 repeat"/>
    <property type="match status" value="5"/>
</dbReference>
<comment type="cofactor">
    <cofactor evidence="15">
        <name>Zn(2+)</name>
        <dbReference type="ChEBI" id="CHEBI:29105"/>
    </cofactor>
    <text evidence="15">Binds 1 zinc ion per subunit.</text>
</comment>
<feature type="domain" description="PLAC" evidence="20">
    <location>
        <begin position="1144"/>
        <end position="1181"/>
    </location>
</feature>
<dbReference type="OMA" id="LRCAEKY"/>
<keyword evidence="2" id="KW-0964">Secreted</keyword>
<evidence type="ECO:0000256" key="14">
    <source>
        <dbReference type="PIRSR" id="PIRSR613273-1"/>
    </source>
</evidence>
<dbReference type="SUPFAM" id="SSF55486">
    <property type="entry name" value="Metalloproteases ('zincins'), catalytic domain"/>
    <property type="match status" value="1"/>
</dbReference>
<dbReference type="Ensembl" id="ENSMMOT00000011275.1">
    <property type="protein sequence ID" value="ENSMMOP00000011083.1"/>
    <property type="gene ID" value="ENSMMOG00000008548.1"/>
</dbReference>
<feature type="binding site" evidence="15 17">
    <location>
        <position position="399"/>
    </location>
    <ligand>
        <name>Zn(2+)</name>
        <dbReference type="ChEBI" id="CHEBI:29105"/>
        <note>catalytic</note>
    </ligand>
</feature>
<feature type="disulfide bond" evidence="16">
    <location>
        <begin position="358"/>
        <end position="365"/>
    </location>
</feature>
<keyword evidence="4" id="KW-0645">Protease</keyword>
<evidence type="ECO:0000256" key="11">
    <source>
        <dbReference type="ARBA" id="ARBA00023049"/>
    </source>
</evidence>
<feature type="disulfide bond" evidence="16">
    <location>
        <begin position="529"/>
        <end position="540"/>
    </location>
</feature>
<keyword evidence="3" id="KW-0272">Extracellular matrix</keyword>
<evidence type="ECO:0000256" key="10">
    <source>
        <dbReference type="ARBA" id="ARBA00022833"/>
    </source>
</evidence>
<dbReference type="GO" id="GO:0031012">
    <property type="term" value="C:extracellular matrix"/>
    <property type="evidence" value="ECO:0007669"/>
    <property type="project" value="TreeGrafter"/>
</dbReference>
<dbReference type="GO" id="GO:0046872">
    <property type="term" value="F:metal ion binding"/>
    <property type="evidence" value="ECO:0007669"/>
    <property type="project" value="UniProtKB-KW"/>
</dbReference>